<feature type="compositionally biased region" description="Basic residues" evidence="1">
    <location>
        <begin position="175"/>
        <end position="184"/>
    </location>
</feature>
<evidence type="ECO:0000313" key="2">
    <source>
        <dbReference type="EMBL" id="CAI9720838.1"/>
    </source>
</evidence>
<dbReference type="EMBL" id="OX597817">
    <property type="protein sequence ID" value="CAI9720838.1"/>
    <property type="molecule type" value="Genomic_DNA"/>
</dbReference>
<gene>
    <name evidence="2" type="ORF">OCTVUL_1B001507</name>
</gene>
<dbReference type="InterPro" id="IPR036691">
    <property type="entry name" value="Endo/exonu/phosph_ase_sf"/>
</dbReference>
<keyword evidence="3" id="KW-1185">Reference proteome</keyword>
<organism evidence="2 3">
    <name type="scientific">Octopus vulgaris</name>
    <name type="common">Common octopus</name>
    <dbReference type="NCBI Taxonomy" id="6645"/>
    <lineage>
        <taxon>Eukaryota</taxon>
        <taxon>Metazoa</taxon>
        <taxon>Spiralia</taxon>
        <taxon>Lophotrochozoa</taxon>
        <taxon>Mollusca</taxon>
        <taxon>Cephalopoda</taxon>
        <taxon>Coleoidea</taxon>
        <taxon>Octopodiformes</taxon>
        <taxon>Octopoda</taxon>
        <taxon>Incirrata</taxon>
        <taxon>Octopodidae</taxon>
        <taxon>Octopus</taxon>
    </lineage>
</organism>
<sequence length="184" mass="20552">MKMQLPLGNKTSATIISAYAPTMTNPEEVKDRFYEELDSLITSAQPGKLILLGDLNARVGTDHQAWHRVLGKKVTRKLNITKLKNQLTAQDLQSRMDSKLLDIRSDQSSIDEQWESFRDTVHSIALKTLGGAFQHRAQPTSPDQRGSHRTTPPGADKPRVGCSPCSRGSEQSHQKNVHRQSSRL</sequence>
<evidence type="ECO:0000256" key="1">
    <source>
        <dbReference type="SAM" id="MobiDB-lite"/>
    </source>
</evidence>
<dbReference type="Gene3D" id="3.60.10.10">
    <property type="entry name" value="Endonuclease/exonuclease/phosphatase"/>
    <property type="match status" value="1"/>
</dbReference>
<feature type="region of interest" description="Disordered" evidence="1">
    <location>
        <begin position="135"/>
        <end position="184"/>
    </location>
</feature>
<accession>A0AA36ASF4</accession>
<protein>
    <recommendedName>
        <fullName evidence="4">Craniofacial development protein 2-like</fullName>
    </recommendedName>
</protein>
<dbReference type="AlphaFoldDB" id="A0AA36ASF4"/>
<dbReference type="SUPFAM" id="SSF56219">
    <property type="entry name" value="DNase I-like"/>
    <property type="match status" value="1"/>
</dbReference>
<proteinExistence type="predicted"/>
<evidence type="ECO:0008006" key="4">
    <source>
        <dbReference type="Google" id="ProtNLM"/>
    </source>
</evidence>
<dbReference type="Proteomes" id="UP001162480">
    <property type="component" value="Chromosome 4"/>
</dbReference>
<name>A0AA36ASF4_OCTVU</name>
<reference evidence="2" key="1">
    <citation type="submission" date="2023-08" db="EMBL/GenBank/DDBJ databases">
        <authorList>
            <person name="Alioto T."/>
            <person name="Alioto T."/>
            <person name="Gomez Garrido J."/>
        </authorList>
    </citation>
    <scope>NUCLEOTIDE SEQUENCE</scope>
</reference>
<evidence type="ECO:0000313" key="3">
    <source>
        <dbReference type="Proteomes" id="UP001162480"/>
    </source>
</evidence>